<keyword evidence="1" id="KW-0067">ATP-binding</keyword>
<dbReference type="PANTHER" id="PTHR13504:SF38">
    <property type="entry name" value="FIDO DOMAIN-CONTAINING PROTEIN"/>
    <property type="match status" value="1"/>
</dbReference>
<feature type="binding site" evidence="1">
    <location>
        <begin position="294"/>
        <end position="301"/>
    </location>
    <ligand>
        <name>ATP</name>
        <dbReference type="ChEBI" id="CHEBI:30616"/>
    </ligand>
</feature>
<dbReference type="InterPro" id="IPR036388">
    <property type="entry name" value="WH-like_DNA-bd_sf"/>
</dbReference>
<dbReference type="PANTHER" id="PTHR13504">
    <property type="entry name" value="FIDO DOMAIN-CONTAINING PROTEIN DDB_G0283145"/>
    <property type="match status" value="1"/>
</dbReference>
<evidence type="ECO:0000256" key="2">
    <source>
        <dbReference type="PIRSR" id="PIRSR640198-3"/>
    </source>
</evidence>
<accession>A0A853ICJ2</accession>
<feature type="domain" description="Fido" evidence="3">
    <location>
        <begin position="212"/>
        <end position="348"/>
    </location>
</feature>
<dbReference type="EMBL" id="JACCKB010000103">
    <property type="protein sequence ID" value="NYZ69572.1"/>
    <property type="molecule type" value="Genomic_DNA"/>
</dbReference>
<gene>
    <name evidence="4" type="ORF">H0A36_26510</name>
</gene>
<organism evidence="4 5">
    <name type="scientific">Spartinivicinus marinus</name>
    <dbReference type="NCBI Taxonomy" id="2994442"/>
    <lineage>
        <taxon>Bacteria</taxon>
        <taxon>Pseudomonadati</taxon>
        <taxon>Pseudomonadota</taxon>
        <taxon>Gammaproteobacteria</taxon>
        <taxon>Oceanospirillales</taxon>
        <taxon>Zooshikellaceae</taxon>
        <taxon>Spartinivicinus</taxon>
    </lineage>
</organism>
<keyword evidence="5" id="KW-1185">Reference proteome</keyword>
<dbReference type="Proteomes" id="UP000569732">
    <property type="component" value="Unassembled WGS sequence"/>
</dbReference>
<dbReference type="SUPFAM" id="SSF140931">
    <property type="entry name" value="Fic-like"/>
    <property type="match status" value="1"/>
</dbReference>
<dbReference type="Pfam" id="PF02661">
    <property type="entry name" value="Fic"/>
    <property type="match status" value="1"/>
</dbReference>
<dbReference type="SUPFAM" id="SSF46785">
    <property type="entry name" value="Winged helix' DNA-binding domain"/>
    <property type="match status" value="1"/>
</dbReference>
<dbReference type="InterPro" id="IPR036390">
    <property type="entry name" value="WH_DNA-bd_sf"/>
</dbReference>
<reference evidence="4 5" key="1">
    <citation type="submission" date="2020-07" db="EMBL/GenBank/DDBJ databases">
        <title>Endozoicomonas sp. nov., isolated from sediment.</title>
        <authorList>
            <person name="Gu T."/>
        </authorList>
    </citation>
    <scope>NUCLEOTIDE SEQUENCE [LARGE SCALE GENOMIC DNA]</scope>
    <source>
        <strain evidence="4 5">SM1973</strain>
    </source>
</reference>
<feature type="site" description="Important for autoinhibition of adenylyltransferase activity" evidence="2">
    <location>
        <position position="163"/>
    </location>
</feature>
<dbReference type="AlphaFoldDB" id="A0A853ICJ2"/>
<dbReference type="Gene3D" id="1.10.10.10">
    <property type="entry name" value="Winged helix-like DNA-binding domain superfamily/Winged helix DNA-binding domain"/>
    <property type="match status" value="1"/>
</dbReference>
<proteinExistence type="predicted"/>
<dbReference type="RefSeq" id="WP_180571555.1">
    <property type="nucleotide sequence ID" value="NZ_JACCKB010000103.1"/>
</dbReference>
<dbReference type="InterPro" id="IPR003812">
    <property type="entry name" value="Fido"/>
</dbReference>
<dbReference type="GO" id="GO:0005524">
    <property type="term" value="F:ATP binding"/>
    <property type="evidence" value="ECO:0007669"/>
    <property type="project" value="UniProtKB-KW"/>
</dbReference>
<dbReference type="InterPro" id="IPR040198">
    <property type="entry name" value="Fido_containing"/>
</dbReference>
<dbReference type="Gene3D" id="1.10.3290.10">
    <property type="entry name" value="Fido-like domain"/>
    <property type="match status" value="1"/>
</dbReference>
<evidence type="ECO:0000313" key="5">
    <source>
        <dbReference type="Proteomes" id="UP000569732"/>
    </source>
</evidence>
<keyword evidence="1" id="KW-0547">Nucleotide-binding</keyword>
<dbReference type="InterPro" id="IPR036597">
    <property type="entry name" value="Fido-like_dom_sf"/>
</dbReference>
<evidence type="ECO:0000259" key="3">
    <source>
        <dbReference type="PROSITE" id="PS51459"/>
    </source>
</evidence>
<name>A0A853ICJ2_9GAMM</name>
<evidence type="ECO:0000313" key="4">
    <source>
        <dbReference type="EMBL" id="NYZ69572.1"/>
    </source>
</evidence>
<dbReference type="PROSITE" id="PS51459">
    <property type="entry name" value="FIDO"/>
    <property type="match status" value="1"/>
</dbReference>
<sequence>MRKSDIIEHLKQFTAPVAFGEIKEGLDIPERTLRRYLAQLVSEGKVHAKGEHKGRRYFYAQPTEAQEQPITSASGAGFNYSTHSLQLIAEVHKPLFQRTPCTYKLAWLEAYLPNETFYLTEMERTQLHNTGQRLNKELPAGTYARKIFNRLLIDLSYHSSRLEGNTYSLVDTQKLLLEGTAATGKIDAEKVMLLNHKDAIQFLVDGINRLQINVENIQTLHYLLADGLVAPGTAGHIRQDAVRVSSTTYIPMEGQQRLSDQMEKLIAKAAAIEDPFEQSFFLLVHISYLQAFIDVNKRTARLSANIPLVRHNLVPLSFIDVDKDNYATAVIVTYELNEVRPLAELYVYSYLRSCAQYSVVTEAMGIDTLRVLYRDDRRRLIGEVVISKLVGIHLKQRLEQYTQQEIPAEHQVKFMADIAFDLNNLQPFSISGMGISQRELQEWKALYNEKGLGI</sequence>
<evidence type="ECO:0000256" key="1">
    <source>
        <dbReference type="PIRSR" id="PIRSR640198-2"/>
    </source>
</evidence>
<protein>
    <submittedName>
        <fullName evidence="4">Fic family protein</fullName>
    </submittedName>
</protein>
<comment type="caution">
    <text evidence="4">The sequence shown here is derived from an EMBL/GenBank/DDBJ whole genome shotgun (WGS) entry which is preliminary data.</text>
</comment>